<dbReference type="EMBL" id="CP053452">
    <property type="protein sequence ID" value="QJW96173.1"/>
    <property type="molecule type" value="Genomic_DNA"/>
</dbReference>
<dbReference type="SUPFAM" id="SSF50630">
    <property type="entry name" value="Acid proteases"/>
    <property type="match status" value="1"/>
</dbReference>
<evidence type="ECO:0008006" key="3">
    <source>
        <dbReference type="Google" id="ProtNLM"/>
    </source>
</evidence>
<proteinExistence type="predicted"/>
<dbReference type="InterPro" id="IPR021109">
    <property type="entry name" value="Peptidase_aspartic_dom_sf"/>
</dbReference>
<keyword evidence="2" id="KW-1185">Reference proteome</keyword>
<accession>A0A6M5YSA4</accession>
<dbReference type="AlphaFoldDB" id="A0A6M5YSA4"/>
<dbReference type="Gene3D" id="2.40.70.10">
    <property type="entry name" value="Acid Proteases"/>
    <property type="match status" value="1"/>
</dbReference>
<sequence length="114" mass="12526">MGKTITLDLVAPDGSETVPGIVGIVDTAADCTVIPLTFIHQLKLCPVRQVQAQGFGTSLFVMDVYRVRVVIPNVCDLTVDAIEHARETHILLGRDVLKRLSFTYDGPNEFVEFP</sequence>
<dbReference type="Proteomes" id="UP000503447">
    <property type="component" value="Chromosome"/>
</dbReference>
<reference evidence="2" key="1">
    <citation type="submission" date="2020-05" db="EMBL/GenBank/DDBJ databases">
        <title>Frigoriglobus tundricola gen. nov., sp. nov., a psychrotolerant cellulolytic planctomycete of the family Gemmataceae with two divergent copies of 16S rRNA gene.</title>
        <authorList>
            <person name="Kulichevskaya I.S."/>
            <person name="Ivanova A.A."/>
            <person name="Naumoff D.G."/>
            <person name="Beletsky A.V."/>
            <person name="Rijpstra W.I.C."/>
            <person name="Sinninghe Damste J.S."/>
            <person name="Mardanov A.V."/>
            <person name="Ravin N.V."/>
            <person name="Dedysh S.N."/>
        </authorList>
    </citation>
    <scope>NUCLEOTIDE SEQUENCE [LARGE SCALE GENOMIC DNA]</scope>
    <source>
        <strain evidence="2">PL17</strain>
    </source>
</reference>
<protein>
    <recommendedName>
        <fullName evidence="3">Peptidase A2 domain-containing protein</fullName>
    </recommendedName>
</protein>
<name>A0A6M5YSA4_9BACT</name>
<organism evidence="1 2">
    <name type="scientific">Frigoriglobus tundricola</name>
    <dbReference type="NCBI Taxonomy" id="2774151"/>
    <lineage>
        <taxon>Bacteria</taxon>
        <taxon>Pseudomonadati</taxon>
        <taxon>Planctomycetota</taxon>
        <taxon>Planctomycetia</taxon>
        <taxon>Gemmatales</taxon>
        <taxon>Gemmataceae</taxon>
        <taxon>Frigoriglobus</taxon>
    </lineage>
</organism>
<evidence type="ECO:0000313" key="2">
    <source>
        <dbReference type="Proteomes" id="UP000503447"/>
    </source>
</evidence>
<gene>
    <name evidence="1" type="ORF">FTUN_3729</name>
</gene>
<dbReference type="KEGG" id="ftj:FTUN_3729"/>
<evidence type="ECO:0000313" key="1">
    <source>
        <dbReference type="EMBL" id="QJW96173.1"/>
    </source>
</evidence>